<evidence type="ECO:0000256" key="2">
    <source>
        <dbReference type="SAM" id="Coils"/>
    </source>
</evidence>
<feature type="coiled-coil region" evidence="2">
    <location>
        <begin position="872"/>
        <end position="927"/>
    </location>
</feature>
<keyword evidence="2" id="KW-0175">Coiled coil</keyword>
<protein>
    <submittedName>
        <fullName evidence="4">Tail tape measure protein</fullName>
    </submittedName>
</protein>
<feature type="coiled-coil region" evidence="2">
    <location>
        <begin position="798"/>
        <end position="848"/>
    </location>
</feature>
<keyword evidence="1" id="KW-1245">Viral tail assembly</keyword>
<feature type="domain" description="Tape measure protein N-terminal" evidence="3">
    <location>
        <begin position="64"/>
        <end position="250"/>
    </location>
</feature>
<dbReference type="InterPro" id="IPR013491">
    <property type="entry name" value="Tape_meas_N"/>
</dbReference>
<accession>A0A8S5TSE6</accession>
<dbReference type="EMBL" id="BK015918">
    <property type="protein sequence ID" value="DAF85095.1"/>
    <property type="molecule type" value="Genomic_DNA"/>
</dbReference>
<dbReference type="Pfam" id="PF20155">
    <property type="entry name" value="TMP_3"/>
    <property type="match status" value="1"/>
</dbReference>
<dbReference type="GO" id="GO:0098003">
    <property type="term" value="P:viral tail assembly"/>
    <property type="evidence" value="ECO:0007669"/>
    <property type="project" value="UniProtKB-KW"/>
</dbReference>
<evidence type="ECO:0000256" key="1">
    <source>
        <dbReference type="ARBA" id="ARBA00022465"/>
    </source>
</evidence>
<keyword evidence="1" id="KW-1188">Viral release from host cell</keyword>
<evidence type="ECO:0000313" key="4">
    <source>
        <dbReference type="EMBL" id="DAF85095.1"/>
    </source>
</evidence>
<name>A0A8S5TSE6_9CAUD</name>
<proteinExistence type="predicted"/>
<sequence length="1404" mass="154982">MSINLTVVIDNDEAIRKFRELQKTAKTVTSSVVTDADRMDIAMRRIATTLGQIGVAASLTGLVRQIAQTRGEFQQLEVAFTTLLQSKEKADVLMSQMVELAAKTPFDLQGVASGARQLLAYGFAAEDITDTLTRLGNVAAGLGLNLQDLTWLYGTTAVQGRLYTRDVMQFQSRGIDLAGELATQLGKTRAEISQMVTEGKIGFPEVQKAIESMTNEGGKFYNLMQEQSKTITGLISNLGDALDMMFNDLGKSQEGVITGVLKGTISLVENYQKVLDILIPLVAAYGTYKAALIATAAIQKTVTTASNIKAFFELAKGITAAKNAQLLFNMALKANPLGLALSVLTAIGIAVWEYSDGVYNAAKAQKQLNDNIAEAASSAAVEQSELGRLKGKLQAVKEGTEEYNKIRDEIIEKFGKYDAGLKAETLTIETLAQKYNSLTDAILQSYNARQYEKFSREQTDLFEETATENYDKIYNKLIKKYGDELGTQYGVELQKAISDGSIKVLQNSAGILRISGLKDFEATIGSALGLTSQFEVYTGRVAKLIANIVEAQEGLHDADDLARKRFGITTATKTKEPKSETSKKTSTARNKAYWEAQKKEAEAALEAMDASLKGSSKWNELVAKIAESDEKIKQYSVSSKTVKATIKAQKKLSDQILANDIAFQQTRIDLMKEGKDKELAEIDLETQQKIQKLKENEQKTKDAQKGVLTEEQKTSFKEQRDNIAEENIARRAAVETKYAKEIDEVYKQITDSFLTEEQRKEKAAEDTWKEIRKSIYKAFDSGAIDEDKMNSLLGLSYKGETNAQLSELLKQYETYEQARKRVAEKYAKDAQRLREQGHEEEAKEAERAGEKAVEAVDLEFAQRQDSFQAWVNDITKLSLKELEALLEKTKAKLNAAEADTNTTPSELARLRAEVTRLEKELGEGAQTGITSWEELQQVLSDTIQTFEDVGDALGDTVGEIVSAAGSIAGGALQIASSVKQIKAKGADGIDKAAGYLSAISAGAGILSSIANFFKDTSDYEELIRAARSVNDELRNMAILAEINSEKFDTIFGRNEYGAFIQNIQAAQKALDAYNNSLERVRTREVERGVALRKWTERTNFTSPSASIGAMGSKVESGTTWHHSKWDTLSNLVPYLFDENGEVVMDRLKEFVETNNSVYENMNETDKAYLKEMVDSWNTYQEALNSVNEYLSDIFGDLGGTLTDALVDSFENGTDAAEAFGQAAGDVIKKLAKDVLYSSFLAPIADNIQKQIEEINKNTDLTAEERLNALMGLTDTFINGALAQQDNARAFWEEIERRAKELGIDMSGSSGKQQSATTRGFEAMSQDTASELNGRFTDMQGKMNILVSGMDMLRGIKVQEFRQIVNIRDIIIQLNGNVADIRTYARVLPEMNTTLMAMNRKLDDL</sequence>
<evidence type="ECO:0000259" key="3">
    <source>
        <dbReference type="Pfam" id="PF20155"/>
    </source>
</evidence>
<organism evidence="4">
    <name type="scientific">Siphoviridae sp. ctxdc10</name>
    <dbReference type="NCBI Taxonomy" id="2825740"/>
    <lineage>
        <taxon>Viruses</taxon>
        <taxon>Duplodnaviria</taxon>
        <taxon>Heunggongvirae</taxon>
        <taxon>Uroviricota</taxon>
        <taxon>Caudoviricetes</taxon>
    </lineage>
</organism>
<reference evidence="4" key="1">
    <citation type="journal article" date="2021" name="Proc. Natl. Acad. Sci. U.S.A.">
        <title>A Catalog of Tens of Thousands of Viruses from Human Metagenomes Reveals Hidden Associations with Chronic Diseases.</title>
        <authorList>
            <person name="Tisza M.J."/>
            <person name="Buck C.B."/>
        </authorList>
    </citation>
    <scope>NUCLEOTIDE SEQUENCE</scope>
    <source>
        <strain evidence="4">Ctxdc10</strain>
    </source>
</reference>